<keyword evidence="4" id="KW-1185">Reference proteome</keyword>
<dbReference type="RefSeq" id="WP_189168848.1">
    <property type="nucleotide sequence ID" value="NZ_BMQB01000002.1"/>
</dbReference>
<organism evidence="3 4">
    <name type="scientific">Pilimelia anulata</name>
    <dbReference type="NCBI Taxonomy" id="53371"/>
    <lineage>
        <taxon>Bacteria</taxon>
        <taxon>Bacillati</taxon>
        <taxon>Actinomycetota</taxon>
        <taxon>Actinomycetes</taxon>
        <taxon>Micromonosporales</taxon>
        <taxon>Micromonosporaceae</taxon>
        <taxon>Pilimelia</taxon>
    </lineage>
</organism>
<evidence type="ECO:0000313" key="4">
    <source>
        <dbReference type="Proteomes" id="UP000649739"/>
    </source>
</evidence>
<reference evidence="3" key="2">
    <citation type="submission" date="2020-09" db="EMBL/GenBank/DDBJ databases">
        <authorList>
            <person name="Sun Q."/>
            <person name="Ohkuma M."/>
        </authorList>
    </citation>
    <scope>NUCLEOTIDE SEQUENCE</scope>
    <source>
        <strain evidence="3">JCM 3090</strain>
    </source>
</reference>
<feature type="domain" description="Activator of Hsp90 ATPase homologue 1/2-like C-terminal" evidence="2">
    <location>
        <begin position="24"/>
        <end position="155"/>
    </location>
</feature>
<evidence type="ECO:0000313" key="3">
    <source>
        <dbReference type="EMBL" id="GGJ82069.1"/>
    </source>
</evidence>
<dbReference type="Proteomes" id="UP000649739">
    <property type="component" value="Unassembled WGS sequence"/>
</dbReference>
<dbReference type="EMBL" id="BMQB01000002">
    <property type="protein sequence ID" value="GGJ82069.1"/>
    <property type="molecule type" value="Genomic_DNA"/>
</dbReference>
<comment type="caution">
    <text evidence="3">The sequence shown here is derived from an EMBL/GenBank/DDBJ whole genome shotgun (WGS) entry which is preliminary data.</text>
</comment>
<evidence type="ECO:0000259" key="2">
    <source>
        <dbReference type="Pfam" id="PF08327"/>
    </source>
</evidence>
<dbReference type="AlphaFoldDB" id="A0A8J3F8Y1"/>
<evidence type="ECO:0000256" key="1">
    <source>
        <dbReference type="ARBA" id="ARBA00006817"/>
    </source>
</evidence>
<dbReference type="InterPro" id="IPR023393">
    <property type="entry name" value="START-like_dom_sf"/>
</dbReference>
<protein>
    <submittedName>
        <fullName evidence="3">Activator of HSP90 ATPase</fullName>
    </submittedName>
</protein>
<name>A0A8J3F8Y1_9ACTN</name>
<dbReference type="Gene3D" id="3.30.530.20">
    <property type="match status" value="1"/>
</dbReference>
<dbReference type="CDD" id="cd07826">
    <property type="entry name" value="SRPBCC_CalC_Aha1-like_9"/>
    <property type="match status" value="1"/>
</dbReference>
<gene>
    <name evidence="3" type="ORF">GCM10010123_09800</name>
</gene>
<reference evidence="3" key="1">
    <citation type="journal article" date="2014" name="Int. J. Syst. Evol. Microbiol.">
        <title>Complete genome sequence of Corynebacterium casei LMG S-19264T (=DSM 44701T), isolated from a smear-ripened cheese.</title>
        <authorList>
            <consortium name="US DOE Joint Genome Institute (JGI-PGF)"/>
            <person name="Walter F."/>
            <person name="Albersmeier A."/>
            <person name="Kalinowski J."/>
            <person name="Ruckert C."/>
        </authorList>
    </citation>
    <scope>NUCLEOTIDE SEQUENCE</scope>
    <source>
        <strain evidence="3">JCM 3090</strain>
    </source>
</reference>
<dbReference type="InterPro" id="IPR013538">
    <property type="entry name" value="ASHA1/2-like_C"/>
</dbReference>
<dbReference type="SUPFAM" id="SSF55961">
    <property type="entry name" value="Bet v1-like"/>
    <property type="match status" value="1"/>
</dbReference>
<accession>A0A8J3F8Y1</accession>
<proteinExistence type="inferred from homology"/>
<comment type="similarity">
    <text evidence="1">Belongs to the AHA1 family.</text>
</comment>
<sequence>MSGKTEIIAAADQPTIEIRREFAAPRDLVYRAHVDPELLPQWLGPGRLTLRIDRLEVRDGGRWRYAHVEQDGTEYGFRGVFHGEPSVDGIVQTWEYEGAPGAVSLEFATFTEADGRTQLRTVSVYRTVAERDAMIASGMESGVEEGYTRLTELLGRQTATAR</sequence>
<dbReference type="Pfam" id="PF08327">
    <property type="entry name" value="AHSA1"/>
    <property type="match status" value="1"/>
</dbReference>